<evidence type="ECO:0000313" key="20">
    <source>
        <dbReference type="Proteomes" id="UP000494172"/>
    </source>
</evidence>
<keyword evidence="4 13" id="KW-0349">Heme</keyword>
<feature type="binding site" evidence="14">
    <location>
        <position position="298"/>
    </location>
    <ligand>
        <name>protoporphyrin IX</name>
        <dbReference type="ChEBI" id="CHEBI:57306"/>
    </ligand>
</feature>
<evidence type="ECO:0000256" key="14">
    <source>
        <dbReference type="PIRSR" id="PIRSR606313-2"/>
    </source>
</evidence>
<gene>
    <name evidence="19" type="ORF">BAR24066_06629</name>
</gene>
<comment type="catalytic activity">
    <reaction evidence="12">
        <text>heme b + 2 H(+) = protoporphyrin IX + Fe(2+)</text>
        <dbReference type="Rhea" id="RHEA:22584"/>
        <dbReference type="ChEBI" id="CHEBI:15378"/>
        <dbReference type="ChEBI" id="CHEBI:29033"/>
        <dbReference type="ChEBI" id="CHEBI:57306"/>
        <dbReference type="ChEBI" id="CHEBI:60344"/>
        <dbReference type="EC" id="4.98.1.1"/>
    </reaction>
    <physiologicalReaction direction="left-to-right" evidence="12">
        <dbReference type="Rhea" id="RHEA:22585"/>
    </physiologicalReaction>
</comment>
<name>A0A9Q9SQB3_9BURK</name>
<dbReference type="NCBIfam" id="TIGR01413">
    <property type="entry name" value="Dyp_perox_fam"/>
    <property type="match status" value="1"/>
</dbReference>
<dbReference type="Proteomes" id="UP000494172">
    <property type="component" value="Unassembled WGS sequence"/>
</dbReference>
<dbReference type="SUPFAM" id="SSF54909">
    <property type="entry name" value="Dimeric alpha+beta barrel"/>
    <property type="match status" value="1"/>
</dbReference>
<dbReference type="GO" id="GO:0005829">
    <property type="term" value="C:cytosol"/>
    <property type="evidence" value="ECO:0007669"/>
    <property type="project" value="TreeGrafter"/>
</dbReference>
<dbReference type="Pfam" id="PF04261">
    <property type="entry name" value="Dyp_perox_N"/>
    <property type="match status" value="1"/>
</dbReference>
<keyword evidence="7 15" id="KW-0560">Oxidoreductase</keyword>
<dbReference type="Pfam" id="PF20628">
    <property type="entry name" value="Dyp_perox_C"/>
    <property type="match status" value="1"/>
</dbReference>
<feature type="binding site" evidence="13">
    <location>
        <position position="333"/>
    </location>
    <ligand>
        <name>heme b</name>
        <dbReference type="ChEBI" id="CHEBI:60344"/>
    </ligand>
</feature>
<sequence>MADDLNPPPRPARRGFLKAGGAAVAAGLAAGTMPAARAADAAPAVAPGAHAHDDDIEPFYGKHQGGITTPQQRNAYFAALDLATTRRADVIALLKTWTDAAARLTRGDTAQPLPATGGDDVAPADSGDALGIGASRLTITFGFGPGLFAVAGKDRYGLAKQRPAALVDLPRFNGDQLIPEKTGGDLFIQACANDAQVAFHAVRQLVRLGGNAVQMRWGQAGFTSGKPGETPRNLMGFKDGTMNPSRDDPAAMNEFVWAGNEGPAWMNGGTYTVVRRIRITLEHWDNTELGFQEQVFGRKKYSGAPIGGKQEFEALDLDAVDKDGNSVIPDNAHARLASPQVNNGAQILRRAYSYNDSANFYIERWPPWRQQTEYDAGLMFVAHQRDPRRGFIPINEKLAKLDIMNQFTTHVGSAIFACPPGAQPGSYIGAALFEA</sequence>
<feature type="domain" description="Dyp-type peroxidase C-terminal" evidence="18">
    <location>
        <begin position="230"/>
        <end position="422"/>
    </location>
</feature>
<feature type="domain" description="Dyp-type peroxidase N-terminal" evidence="17">
    <location>
        <begin position="64"/>
        <end position="222"/>
    </location>
</feature>
<evidence type="ECO:0000256" key="9">
    <source>
        <dbReference type="ARBA" id="ARBA00023239"/>
    </source>
</evidence>
<dbReference type="InterPro" id="IPR006311">
    <property type="entry name" value="TAT_signal"/>
</dbReference>
<evidence type="ECO:0000259" key="17">
    <source>
        <dbReference type="Pfam" id="PF04261"/>
    </source>
</evidence>
<organism evidence="19 20">
    <name type="scientific">Burkholderia arboris</name>
    <dbReference type="NCBI Taxonomy" id="488730"/>
    <lineage>
        <taxon>Bacteria</taxon>
        <taxon>Pseudomonadati</taxon>
        <taxon>Pseudomonadota</taxon>
        <taxon>Betaproteobacteria</taxon>
        <taxon>Burkholderiales</taxon>
        <taxon>Burkholderiaceae</taxon>
        <taxon>Burkholderia</taxon>
        <taxon>Burkholderia cepacia complex</taxon>
    </lineage>
</organism>
<dbReference type="EMBL" id="CABVPX010000041">
    <property type="protein sequence ID" value="VWC35689.1"/>
    <property type="molecule type" value="Genomic_DNA"/>
</dbReference>
<keyword evidence="5 13" id="KW-0479">Metal-binding</keyword>
<feature type="region of interest" description="Disordered" evidence="16">
    <location>
        <begin position="46"/>
        <end position="65"/>
    </location>
</feature>
<dbReference type="InterPro" id="IPR011008">
    <property type="entry name" value="Dimeric_a/b-barrel"/>
</dbReference>
<dbReference type="InterPro" id="IPR006313">
    <property type="entry name" value="EfeB/EfeN"/>
</dbReference>
<dbReference type="PROSITE" id="PS51318">
    <property type="entry name" value="TAT"/>
    <property type="match status" value="1"/>
</dbReference>
<comment type="function">
    <text evidence="15">Involved in the recovery of exogenous heme iron. Extracts iron from heme while preserving the protoporphyrin ring intact.</text>
</comment>
<evidence type="ECO:0000256" key="1">
    <source>
        <dbReference type="ARBA" id="ARBA00004196"/>
    </source>
</evidence>
<dbReference type="GO" id="GO:0033212">
    <property type="term" value="P:iron import into cell"/>
    <property type="evidence" value="ECO:0007669"/>
    <property type="project" value="InterPro"/>
</dbReference>
<evidence type="ECO:0000256" key="2">
    <source>
        <dbReference type="ARBA" id="ARBA00005365"/>
    </source>
</evidence>
<proteinExistence type="inferred from homology"/>
<comment type="caution">
    <text evidence="19">The sequence shown here is derived from an EMBL/GenBank/DDBJ whole genome shotgun (WGS) entry which is preliminary data.</text>
</comment>
<evidence type="ECO:0000256" key="10">
    <source>
        <dbReference type="ARBA" id="ARBA00033771"/>
    </source>
</evidence>
<dbReference type="GO" id="GO:0004325">
    <property type="term" value="F:ferrochelatase activity"/>
    <property type="evidence" value="ECO:0007669"/>
    <property type="project" value="UniProtKB-EC"/>
</dbReference>
<comment type="similarity">
    <text evidence="2">Belongs to the DyP-type peroxidase family. EfeB subfamily.</text>
</comment>
<evidence type="ECO:0000313" key="19">
    <source>
        <dbReference type="EMBL" id="VWC35689.1"/>
    </source>
</evidence>
<dbReference type="GO" id="GO:0046872">
    <property type="term" value="F:metal ion binding"/>
    <property type="evidence" value="ECO:0007669"/>
    <property type="project" value="UniProtKB-KW"/>
</dbReference>
<evidence type="ECO:0000259" key="18">
    <source>
        <dbReference type="Pfam" id="PF20628"/>
    </source>
</evidence>
<keyword evidence="8 13" id="KW-0408">Iron</keyword>
<accession>A0A9Q9SQB3</accession>
<dbReference type="NCBIfam" id="TIGR01412">
    <property type="entry name" value="tat_substr_1"/>
    <property type="match status" value="1"/>
</dbReference>
<dbReference type="PANTHER" id="PTHR30521:SF4">
    <property type="entry name" value="DEFERROCHELATASE"/>
    <property type="match status" value="1"/>
</dbReference>
<dbReference type="EC" id="1.11.1.-" evidence="15"/>
<dbReference type="RefSeq" id="WP_059235814.1">
    <property type="nucleotide sequence ID" value="NZ_CABVPX010000041.1"/>
</dbReference>
<dbReference type="PROSITE" id="PS51404">
    <property type="entry name" value="DYP_PEROXIDASE"/>
    <property type="match status" value="1"/>
</dbReference>
<comment type="cofactor">
    <cofactor evidence="13 15">
        <name>heme b</name>
        <dbReference type="ChEBI" id="CHEBI:60344"/>
    </cofactor>
    <text evidence="13 15">Binds 1 heme b (iron(II)-protoporphyrin IX) group non-covalently per subunit.</text>
</comment>
<keyword evidence="3 15" id="KW-0575">Peroxidase</keyword>
<evidence type="ECO:0000256" key="7">
    <source>
        <dbReference type="ARBA" id="ARBA00023002"/>
    </source>
</evidence>
<evidence type="ECO:0000256" key="8">
    <source>
        <dbReference type="ARBA" id="ARBA00023004"/>
    </source>
</evidence>
<feature type="binding site" evidence="13">
    <location>
        <position position="349"/>
    </location>
    <ligand>
        <name>heme b</name>
        <dbReference type="ChEBI" id="CHEBI:60344"/>
    </ligand>
</feature>
<evidence type="ECO:0000256" key="4">
    <source>
        <dbReference type="ARBA" id="ARBA00022617"/>
    </source>
</evidence>
<dbReference type="GO" id="GO:0030313">
    <property type="term" value="C:cell envelope"/>
    <property type="evidence" value="ECO:0007669"/>
    <property type="project" value="UniProtKB-SubCell"/>
</dbReference>
<dbReference type="InterPro" id="IPR006314">
    <property type="entry name" value="Dyp_peroxidase"/>
</dbReference>
<evidence type="ECO:0000256" key="3">
    <source>
        <dbReference type="ARBA" id="ARBA00022559"/>
    </source>
</evidence>
<evidence type="ECO:0000256" key="12">
    <source>
        <dbReference type="ARBA" id="ARBA00048856"/>
    </source>
</evidence>
<dbReference type="PANTHER" id="PTHR30521">
    <property type="entry name" value="DEFERROCHELATASE/PEROXIDASE"/>
    <property type="match status" value="1"/>
</dbReference>
<reference evidence="19 20" key="1">
    <citation type="submission" date="2019-09" db="EMBL/GenBank/DDBJ databases">
        <authorList>
            <person name="Depoorter E."/>
        </authorList>
    </citation>
    <scope>NUCLEOTIDE SEQUENCE [LARGE SCALE GENOMIC DNA]</scope>
    <source>
        <strain evidence="19">LMG 24066</strain>
    </source>
</reference>
<dbReference type="GO" id="GO:0004601">
    <property type="term" value="F:peroxidase activity"/>
    <property type="evidence" value="ECO:0007669"/>
    <property type="project" value="UniProtKB-KW"/>
</dbReference>
<evidence type="ECO:0000256" key="11">
    <source>
        <dbReference type="ARBA" id="ARBA00033775"/>
    </source>
</evidence>
<evidence type="ECO:0000256" key="5">
    <source>
        <dbReference type="ARBA" id="ARBA00022723"/>
    </source>
</evidence>
<dbReference type="GO" id="GO:0020037">
    <property type="term" value="F:heme binding"/>
    <property type="evidence" value="ECO:0007669"/>
    <property type="project" value="InterPro"/>
</dbReference>
<evidence type="ECO:0000256" key="13">
    <source>
        <dbReference type="PIRSR" id="PIRSR606313-1"/>
    </source>
</evidence>
<dbReference type="InterPro" id="IPR048328">
    <property type="entry name" value="Dyp_perox_C"/>
</dbReference>
<comment type="subcellular location">
    <subcellularLocation>
        <location evidence="1">Cell envelope</location>
    </subcellularLocation>
</comment>
<keyword evidence="9" id="KW-0456">Lyase</keyword>
<evidence type="ECO:0000256" key="6">
    <source>
        <dbReference type="ARBA" id="ARBA00022729"/>
    </source>
</evidence>
<evidence type="ECO:0000256" key="15">
    <source>
        <dbReference type="RuleBase" id="RU365017"/>
    </source>
</evidence>
<keyword evidence="6" id="KW-0732">Signal</keyword>
<evidence type="ECO:0000256" key="16">
    <source>
        <dbReference type="SAM" id="MobiDB-lite"/>
    </source>
</evidence>
<protein>
    <recommendedName>
        <fullName evidence="10 15">Deferrochelatase</fullName>
        <ecNumber evidence="15">1.11.1.-</ecNumber>
    </recommendedName>
    <alternativeName>
        <fullName evidence="11 15">Peroxidase EfeB</fullName>
    </alternativeName>
</protein>
<dbReference type="AlphaFoldDB" id="A0A9Q9SQB3"/>
<dbReference type="InterPro" id="IPR048327">
    <property type="entry name" value="Dyp_perox_N"/>
</dbReference>